<comment type="function">
    <text evidence="4">Produces ATP from ADP in the presence of a proton gradient across the membrane.</text>
</comment>
<dbReference type="InterPro" id="IPR002699">
    <property type="entry name" value="V_ATPase_D"/>
</dbReference>
<keyword evidence="2 4" id="KW-0813">Transport</keyword>
<dbReference type="PANTHER" id="PTHR11671">
    <property type="entry name" value="V-TYPE ATP SYNTHASE SUBUNIT D"/>
    <property type="match status" value="1"/>
</dbReference>
<evidence type="ECO:0000313" key="5">
    <source>
        <dbReference type="EMBL" id="HER43322.1"/>
    </source>
</evidence>
<evidence type="ECO:0000256" key="2">
    <source>
        <dbReference type="ARBA" id="ARBA00022448"/>
    </source>
</evidence>
<dbReference type="GO" id="GO:0046961">
    <property type="term" value="F:proton-transporting ATPase activity, rotational mechanism"/>
    <property type="evidence" value="ECO:0007669"/>
    <property type="project" value="InterPro"/>
</dbReference>
<dbReference type="Pfam" id="PF01813">
    <property type="entry name" value="ATP-synt_D"/>
    <property type="match status" value="1"/>
</dbReference>
<evidence type="ECO:0000256" key="4">
    <source>
        <dbReference type="HAMAP-Rule" id="MF_00271"/>
    </source>
</evidence>
<keyword evidence="3 4" id="KW-0406">Ion transport</keyword>
<gene>
    <name evidence="4" type="primary">atpD</name>
    <name evidence="5" type="ORF">ENO08_02535</name>
</gene>
<dbReference type="HAMAP" id="MF_00271">
    <property type="entry name" value="ATP_synth_D_arch"/>
    <property type="match status" value="1"/>
</dbReference>
<name>A0A7V2F302_UNCEI</name>
<dbReference type="Proteomes" id="UP000886069">
    <property type="component" value="Unassembled WGS sequence"/>
</dbReference>
<organism evidence="5">
    <name type="scientific">Eiseniibacteriota bacterium</name>
    <dbReference type="NCBI Taxonomy" id="2212470"/>
    <lineage>
        <taxon>Bacteria</taxon>
        <taxon>Candidatus Eiseniibacteriota</taxon>
    </lineage>
</organism>
<keyword evidence="4" id="KW-0066">ATP synthesis</keyword>
<proteinExistence type="inferred from homology"/>
<dbReference type="NCBIfam" id="TIGR00309">
    <property type="entry name" value="V_ATPase_subD"/>
    <property type="match status" value="1"/>
</dbReference>
<reference evidence="5" key="1">
    <citation type="journal article" date="2020" name="mSystems">
        <title>Genome- and Community-Level Interaction Insights into Carbon Utilization and Element Cycling Functions of Hydrothermarchaeota in Hydrothermal Sediment.</title>
        <authorList>
            <person name="Zhou Z."/>
            <person name="Liu Y."/>
            <person name="Xu W."/>
            <person name="Pan J."/>
            <person name="Luo Z.H."/>
            <person name="Li M."/>
        </authorList>
    </citation>
    <scope>NUCLEOTIDE SEQUENCE [LARGE SCALE GENOMIC DNA]</scope>
    <source>
        <strain evidence="5">SpSt-1233</strain>
    </source>
</reference>
<keyword evidence="4" id="KW-0375">Hydrogen ion transport</keyword>
<dbReference type="EMBL" id="DSEC01000178">
    <property type="protein sequence ID" value="HER43322.1"/>
    <property type="molecule type" value="Genomic_DNA"/>
</dbReference>
<evidence type="ECO:0000256" key="3">
    <source>
        <dbReference type="ARBA" id="ARBA00023065"/>
    </source>
</evidence>
<dbReference type="GO" id="GO:0046933">
    <property type="term" value="F:proton-transporting ATP synthase activity, rotational mechanism"/>
    <property type="evidence" value="ECO:0007669"/>
    <property type="project" value="UniProtKB-UniRule"/>
</dbReference>
<comment type="similarity">
    <text evidence="1 4">Belongs to the V-ATPase D subunit family.</text>
</comment>
<dbReference type="GO" id="GO:0042777">
    <property type="term" value="P:proton motive force-driven plasma membrane ATP synthesis"/>
    <property type="evidence" value="ECO:0007669"/>
    <property type="project" value="UniProtKB-UniRule"/>
</dbReference>
<dbReference type="GO" id="GO:0005524">
    <property type="term" value="F:ATP binding"/>
    <property type="evidence" value="ECO:0007669"/>
    <property type="project" value="UniProtKB-UniRule"/>
</dbReference>
<comment type="caution">
    <text evidence="5">The sequence shown here is derived from an EMBL/GenBank/DDBJ whole genome shotgun (WGS) entry which is preliminary data.</text>
</comment>
<protein>
    <recommendedName>
        <fullName evidence="4">V-type ATP synthase subunit D</fullName>
    </recommendedName>
    <alternativeName>
        <fullName evidence="4">V-ATPase subunit D</fullName>
    </alternativeName>
</protein>
<dbReference type="Gene3D" id="1.10.287.3240">
    <property type="match status" value="1"/>
</dbReference>
<sequence length="212" mass="24413">MARYEIAPTKTNLMRVKRDLGFASEGYELLDQKRKILVVELMGLIDRAVEAQEEVEAKLKEAFDALDQSMLRMGRREVNLIALGMNIESRVSFSEKRVMGVSLPRVRVELEDRSPYFAAAESSIWIDETIRRFRDVLQLLGNLAEARISLMRLSREVAKTIRRVNALEKIFIPDYEETLGYIVTAIEESEREAFFVLKLIKDRLSGRKGEAQ</sequence>
<accession>A0A7V2F302</accession>
<dbReference type="AlphaFoldDB" id="A0A7V2F302"/>
<evidence type="ECO:0000256" key="1">
    <source>
        <dbReference type="ARBA" id="ARBA00005850"/>
    </source>
</evidence>